<evidence type="ECO:0000259" key="7">
    <source>
        <dbReference type="Pfam" id="PF02687"/>
    </source>
</evidence>
<feature type="transmembrane region" description="Helical" evidence="6">
    <location>
        <begin position="682"/>
        <end position="707"/>
    </location>
</feature>
<dbReference type="InterPro" id="IPR025857">
    <property type="entry name" value="MacB_PCD"/>
</dbReference>
<dbReference type="PANTHER" id="PTHR30572:SF18">
    <property type="entry name" value="ABC-TYPE MACROLIDE FAMILY EXPORT SYSTEM PERMEASE COMPONENT 2"/>
    <property type="match status" value="1"/>
</dbReference>
<dbReference type="RefSeq" id="WP_091163043.1">
    <property type="nucleotide sequence ID" value="NZ_FNCG01000002.1"/>
</dbReference>
<keyword evidence="10" id="KW-1185">Reference proteome</keyword>
<comment type="subcellular location">
    <subcellularLocation>
        <location evidence="1">Cell membrane</location>
        <topology evidence="1">Multi-pass membrane protein</topology>
    </subcellularLocation>
</comment>
<dbReference type="Pfam" id="PF12704">
    <property type="entry name" value="MacB_PCD"/>
    <property type="match status" value="2"/>
</dbReference>
<dbReference type="PANTHER" id="PTHR30572">
    <property type="entry name" value="MEMBRANE COMPONENT OF TRANSPORTER-RELATED"/>
    <property type="match status" value="1"/>
</dbReference>
<feature type="domain" description="ABC3 transporter permease C-terminal" evidence="7">
    <location>
        <begin position="296"/>
        <end position="408"/>
    </location>
</feature>
<keyword evidence="2" id="KW-1003">Cell membrane</keyword>
<evidence type="ECO:0000256" key="1">
    <source>
        <dbReference type="ARBA" id="ARBA00004651"/>
    </source>
</evidence>
<feature type="transmembrane region" description="Helical" evidence="6">
    <location>
        <begin position="21"/>
        <end position="41"/>
    </location>
</feature>
<evidence type="ECO:0000259" key="8">
    <source>
        <dbReference type="Pfam" id="PF12704"/>
    </source>
</evidence>
<dbReference type="Proteomes" id="UP000199705">
    <property type="component" value="Unassembled WGS sequence"/>
</dbReference>
<feature type="domain" description="MacB-like periplasmic core" evidence="8">
    <location>
        <begin position="20"/>
        <end position="243"/>
    </location>
</feature>
<evidence type="ECO:0000313" key="9">
    <source>
        <dbReference type="EMBL" id="SDG05467.1"/>
    </source>
</evidence>
<feature type="transmembrane region" description="Helical" evidence="6">
    <location>
        <begin position="431"/>
        <end position="452"/>
    </location>
</feature>
<gene>
    <name evidence="9" type="ORF">SAMN05192573_102119</name>
</gene>
<organism evidence="9 10">
    <name type="scientific">Mucilaginibacter gossypii</name>
    <dbReference type="NCBI Taxonomy" id="551996"/>
    <lineage>
        <taxon>Bacteria</taxon>
        <taxon>Pseudomonadati</taxon>
        <taxon>Bacteroidota</taxon>
        <taxon>Sphingobacteriia</taxon>
        <taxon>Sphingobacteriales</taxon>
        <taxon>Sphingobacteriaceae</taxon>
        <taxon>Mucilaginibacter</taxon>
    </lineage>
</organism>
<evidence type="ECO:0000256" key="4">
    <source>
        <dbReference type="ARBA" id="ARBA00022989"/>
    </source>
</evidence>
<feature type="transmembrane region" description="Helical" evidence="6">
    <location>
        <begin position="345"/>
        <end position="367"/>
    </location>
</feature>
<dbReference type="EMBL" id="FNCG01000002">
    <property type="protein sequence ID" value="SDG05467.1"/>
    <property type="molecule type" value="Genomic_DNA"/>
</dbReference>
<feature type="domain" description="MacB-like periplasmic core" evidence="8">
    <location>
        <begin position="500"/>
        <end position="620"/>
    </location>
</feature>
<accession>A0A1G7R401</accession>
<dbReference type="STRING" id="551996.SAMN05192573_102119"/>
<keyword evidence="5 6" id="KW-0472">Membrane</keyword>
<evidence type="ECO:0000256" key="2">
    <source>
        <dbReference type="ARBA" id="ARBA00022475"/>
    </source>
</evidence>
<protein>
    <submittedName>
        <fullName evidence="9">Putative ABC transport system permease protein</fullName>
    </submittedName>
</protein>
<dbReference type="PROSITE" id="PS51257">
    <property type="entry name" value="PROKAR_LIPOPROTEIN"/>
    <property type="match status" value="1"/>
</dbReference>
<feature type="transmembrane region" description="Helical" evidence="6">
    <location>
        <begin position="734"/>
        <end position="753"/>
    </location>
</feature>
<dbReference type="Pfam" id="PF02687">
    <property type="entry name" value="FtsX"/>
    <property type="match status" value="2"/>
</dbReference>
<feature type="transmembrane region" description="Helical" evidence="6">
    <location>
        <begin position="382"/>
        <end position="410"/>
    </location>
</feature>
<proteinExistence type="predicted"/>
<dbReference type="GO" id="GO:0005886">
    <property type="term" value="C:plasma membrane"/>
    <property type="evidence" value="ECO:0007669"/>
    <property type="project" value="UniProtKB-SubCell"/>
</dbReference>
<sequence>MLKNYLLVAFRNLSKNKAFSAINIIGLAIGMAACLLILQYVSFELSFDDFHAKKDRVFRINQDRYNNGKLSTQWAGGAFAPGTAFKNALPDIEEYVKIVGAGQTIANYKDQKMVIRNVYYVSDAFFKTFSFPLINGDGNTALKEPNTSVITRQIADRLFHGVNPVGQTLYINTDKPLKITGVMENMPANTHMNFDIMQSYATLLKENPPNKDFNLDNAWLNDGCTTYLLLKPGVDPRALEAKFIPVVKKAYDKYPGTGEGGIYTLQPVKDIHLYSNRMLEFQPNGDGKSVYLLLGIAIFVIIIAWINYINLATARGIGRAKEVGVRKTLGSAKAQLITQFMLEAMMLNAMAIGLALLIIMACLPAFANVSGMQMGFTLFAKVTFWLAVLGIFVLGSFFSGFYPAIVLSAFRPVEVMKGKILASPGGVILRKAMVVFQFAASIFLLIGSLTVFKQLKYMQSQKLGVKIDQTLVIKAPLVKVDSFYRSMSSFKHECLAQSAVKSVTVSTSIPGEPVQWNAGGIKLVGSDQSTSKQYRIIGADYDYLNAYDIKLIAGRKFSKEFGDEPHKVIFTKKGVEQLGFSKPADALGKRIDFWGQVYEIIGVADNFHQQSLHDAYDSMIFRCIPDVRGPVSVKISTTNLPQTIAELKKTWAAFFPGDQFDYFFLDQHFNEQYKTDQRFGQVFGVFTGIAIFVACLGLFGLVSYTIVQRTKEIGIRKVLGASVNSILRLLYKDFALLVAVSFVISAPIGWYAIHQWLQTYAFRMDINPFLFVVPFFLVLLVAFATVSFLSVKAALMNPVKSLKTE</sequence>
<evidence type="ECO:0000256" key="6">
    <source>
        <dbReference type="SAM" id="Phobius"/>
    </source>
</evidence>
<dbReference type="AlphaFoldDB" id="A0A1G7R401"/>
<dbReference type="InterPro" id="IPR050250">
    <property type="entry name" value="Macrolide_Exporter_MacB"/>
</dbReference>
<feature type="transmembrane region" description="Helical" evidence="6">
    <location>
        <begin position="773"/>
        <end position="795"/>
    </location>
</feature>
<reference evidence="10" key="1">
    <citation type="submission" date="2016-10" db="EMBL/GenBank/DDBJ databases">
        <authorList>
            <person name="Varghese N."/>
            <person name="Submissions S."/>
        </authorList>
    </citation>
    <scope>NUCLEOTIDE SEQUENCE [LARGE SCALE GENOMIC DNA]</scope>
    <source>
        <strain evidence="10">Gh-67</strain>
    </source>
</reference>
<feature type="transmembrane region" description="Helical" evidence="6">
    <location>
        <begin position="290"/>
        <end position="311"/>
    </location>
</feature>
<keyword evidence="3 6" id="KW-0812">Transmembrane</keyword>
<feature type="domain" description="ABC3 transporter permease C-terminal" evidence="7">
    <location>
        <begin position="685"/>
        <end position="796"/>
    </location>
</feature>
<dbReference type="GO" id="GO:0022857">
    <property type="term" value="F:transmembrane transporter activity"/>
    <property type="evidence" value="ECO:0007669"/>
    <property type="project" value="TreeGrafter"/>
</dbReference>
<dbReference type="InterPro" id="IPR003838">
    <property type="entry name" value="ABC3_permease_C"/>
</dbReference>
<evidence type="ECO:0000256" key="3">
    <source>
        <dbReference type="ARBA" id="ARBA00022692"/>
    </source>
</evidence>
<keyword evidence="4 6" id="KW-1133">Transmembrane helix</keyword>
<evidence type="ECO:0000256" key="5">
    <source>
        <dbReference type="ARBA" id="ARBA00023136"/>
    </source>
</evidence>
<evidence type="ECO:0000313" key="10">
    <source>
        <dbReference type="Proteomes" id="UP000199705"/>
    </source>
</evidence>
<name>A0A1G7R401_9SPHI</name>